<comment type="caution">
    <text evidence="1">The sequence shown here is derived from an EMBL/GenBank/DDBJ whole genome shotgun (WGS) entry which is preliminary data.</text>
</comment>
<evidence type="ECO:0000313" key="1">
    <source>
        <dbReference type="EMBL" id="KAI0065732.1"/>
    </source>
</evidence>
<evidence type="ECO:0000313" key="2">
    <source>
        <dbReference type="Proteomes" id="UP000814140"/>
    </source>
</evidence>
<reference evidence="1" key="1">
    <citation type="submission" date="2021-03" db="EMBL/GenBank/DDBJ databases">
        <authorList>
            <consortium name="DOE Joint Genome Institute"/>
            <person name="Ahrendt S."/>
            <person name="Looney B.P."/>
            <person name="Miyauchi S."/>
            <person name="Morin E."/>
            <person name="Drula E."/>
            <person name="Courty P.E."/>
            <person name="Chicoki N."/>
            <person name="Fauchery L."/>
            <person name="Kohler A."/>
            <person name="Kuo A."/>
            <person name="Labutti K."/>
            <person name="Pangilinan J."/>
            <person name="Lipzen A."/>
            <person name="Riley R."/>
            <person name="Andreopoulos W."/>
            <person name="He G."/>
            <person name="Johnson J."/>
            <person name="Barry K.W."/>
            <person name="Grigoriev I.V."/>
            <person name="Nagy L."/>
            <person name="Hibbett D."/>
            <person name="Henrissat B."/>
            <person name="Matheny P.B."/>
            <person name="Labbe J."/>
            <person name="Martin F."/>
        </authorList>
    </citation>
    <scope>NUCLEOTIDE SEQUENCE</scope>
    <source>
        <strain evidence="1">HHB10654</strain>
    </source>
</reference>
<name>A0ACB8TBP4_9AGAM</name>
<reference evidence="1" key="2">
    <citation type="journal article" date="2022" name="New Phytol.">
        <title>Evolutionary transition to the ectomycorrhizal habit in the genomes of a hyperdiverse lineage of mushroom-forming fungi.</title>
        <authorList>
            <person name="Looney B."/>
            <person name="Miyauchi S."/>
            <person name="Morin E."/>
            <person name="Drula E."/>
            <person name="Courty P.E."/>
            <person name="Kohler A."/>
            <person name="Kuo A."/>
            <person name="LaButti K."/>
            <person name="Pangilinan J."/>
            <person name="Lipzen A."/>
            <person name="Riley R."/>
            <person name="Andreopoulos W."/>
            <person name="He G."/>
            <person name="Johnson J."/>
            <person name="Nolan M."/>
            <person name="Tritt A."/>
            <person name="Barry K.W."/>
            <person name="Grigoriev I.V."/>
            <person name="Nagy L.G."/>
            <person name="Hibbett D."/>
            <person name="Henrissat B."/>
            <person name="Matheny P.B."/>
            <person name="Labbe J."/>
            <person name="Martin F.M."/>
        </authorList>
    </citation>
    <scope>NUCLEOTIDE SEQUENCE</scope>
    <source>
        <strain evidence="1">HHB10654</strain>
    </source>
</reference>
<gene>
    <name evidence="1" type="ORF">BV25DRAFT_1879591</name>
</gene>
<organism evidence="1 2">
    <name type="scientific">Artomyces pyxidatus</name>
    <dbReference type="NCBI Taxonomy" id="48021"/>
    <lineage>
        <taxon>Eukaryota</taxon>
        <taxon>Fungi</taxon>
        <taxon>Dikarya</taxon>
        <taxon>Basidiomycota</taxon>
        <taxon>Agaricomycotina</taxon>
        <taxon>Agaricomycetes</taxon>
        <taxon>Russulales</taxon>
        <taxon>Auriscalpiaceae</taxon>
        <taxon>Artomyces</taxon>
    </lineage>
</organism>
<dbReference type="Proteomes" id="UP000814140">
    <property type="component" value="Unassembled WGS sequence"/>
</dbReference>
<dbReference type="EMBL" id="MU277194">
    <property type="protein sequence ID" value="KAI0065732.1"/>
    <property type="molecule type" value="Genomic_DNA"/>
</dbReference>
<sequence length="477" mass="53304">MLQGSSSTVTVLGKRKTRGNLVLHLSGASGTDSASEYELQPTAGPSRAPILINGKVVAGTTRRYQCTYDGCDKAYTKPSRLEEHERSHTGLRPYVCATCSKSYLRETHLQAHNRSHLPKSDRPFTCEEPDCDKRFWTVQHLKAHQDVIHKGEKPFKCTAADCIAAFLKHHQLRSHLASEHAPAGTKPYQCEHPGCTKSFATNQKLHTHAKVHGEKRYTCVHPSCISSTEFYTTWTALQHHIRTGHPPTCPHDSCGGKAFGSQKGLRAHLKLHEQREVEAAVLLDDDASSADEEEQPLKRRRGGEIGRDWKCEEEGCTKDFKSKKALATHHAITHLGRRDFVCPEPTCGRAFGYKHLLQRHAARLHRTDPSGGEEGEGQHADVEQPQAAASGIDAMTGKAYAERSGGRRLALACPHPEFKNLKVTLPELSDGEERWKDTEPCEYVFGRAYDLRRHVRAIHGIILDKEAVDTWAKMYRV</sequence>
<keyword evidence="2" id="KW-1185">Reference proteome</keyword>
<protein>
    <submittedName>
        <fullName evidence="1">Uncharacterized protein</fullName>
    </submittedName>
</protein>
<proteinExistence type="predicted"/>
<accession>A0ACB8TBP4</accession>